<gene>
    <name evidence="1" type="ORF">FLB_23190</name>
</gene>
<reference evidence="1 2" key="1">
    <citation type="submission" date="2016-06" db="EMBL/GenBank/DDBJ databases">
        <title>Draft genome sequence of Flavobacterium succinicans strain DD5b.</title>
        <authorList>
            <person name="Poehlein A."/>
            <person name="Daniel R."/>
            <person name="Simeonova D.D."/>
        </authorList>
    </citation>
    <scope>NUCLEOTIDE SEQUENCE [LARGE SCALE GENOMIC DNA]</scope>
    <source>
        <strain evidence="1 2">DD5b</strain>
    </source>
</reference>
<dbReference type="Proteomes" id="UP000093807">
    <property type="component" value="Unassembled WGS sequence"/>
</dbReference>
<proteinExistence type="predicted"/>
<keyword evidence="2" id="KW-1185">Reference proteome</keyword>
<sequence>MEVVGAGFTVKTLALVAVPLALVTVTNPVVPDPTTATICVEEIEVIEATGVPPILTFAAVAPVNLVPFIVIVDPIQPFVELKLVMVGGTGVHL</sequence>
<name>A0A199XPF5_9FLAO</name>
<organism evidence="1 2">
    <name type="scientific">Flavobacterium succinicans</name>
    <dbReference type="NCBI Taxonomy" id="29536"/>
    <lineage>
        <taxon>Bacteria</taxon>
        <taxon>Pseudomonadati</taxon>
        <taxon>Bacteroidota</taxon>
        <taxon>Flavobacteriia</taxon>
        <taxon>Flavobacteriales</taxon>
        <taxon>Flavobacteriaceae</taxon>
        <taxon>Flavobacterium</taxon>
    </lineage>
</organism>
<accession>A0A199XPF5</accession>
<dbReference type="EMBL" id="JMTM01000060">
    <property type="protein sequence ID" value="OAZ03530.1"/>
    <property type="molecule type" value="Genomic_DNA"/>
</dbReference>
<evidence type="ECO:0000313" key="1">
    <source>
        <dbReference type="EMBL" id="OAZ03530.1"/>
    </source>
</evidence>
<evidence type="ECO:0000313" key="2">
    <source>
        <dbReference type="Proteomes" id="UP000093807"/>
    </source>
</evidence>
<dbReference type="AlphaFoldDB" id="A0A199XPF5"/>
<protein>
    <submittedName>
        <fullName evidence="1">Uncharacterized protein</fullName>
    </submittedName>
</protein>
<comment type="caution">
    <text evidence="1">The sequence shown here is derived from an EMBL/GenBank/DDBJ whole genome shotgun (WGS) entry which is preliminary data.</text>
</comment>